<dbReference type="InterPro" id="IPR058351">
    <property type="entry name" value="DUF8038"/>
</dbReference>
<evidence type="ECO:0000313" key="2">
    <source>
        <dbReference type="EMBL" id="QSB42017.1"/>
    </source>
</evidence>
<keyword evidence="3" id="KW-1185">Reference proteome</keyword>
<sequence>MTAIWPILRAPSINGCAFNIAVIDSVCYESALLIGSAEKKLSKATVDAVRRATKEAPIRGTSYTAGYKRLMGITDDSPQKALDMSQVTESGIVNFKYGHEGGNYFHTAYIHKTDTGELVFYHSNSFTLDVALAEKNTLPTVVGRSTVYPLDSGRLEKLQQWLVENKHEVVFTKSSVLEANARAPVA</sequence>
<dbReference type="Pfam" id="PF26124">
    <property type="entry name" value="DUF8038"/>
    <property type="match status" value="1"/>
</dbReference>
<dbReference type="RefSeq" id="WP_205477121.1">
    <property type="nucleotide sequence ID" value="NZ_CP070506.1"/>
</dbReference>
<organism evidence="2 3">
    <name type="scientific">Pseudomonas hygromyciniae</name>
    <dbReference type="NCBI Taxonomy" id="2812000"/>
    <lineage>
        <taxon>Bacteria</taxon>
        <taxon>Pseudomonadati</taxon>
        <taxon>Pseudomonadota</taxon>
        <taxon>Gammaproteobacteria</taxon>
        <taxon>Pseudomonadales</taxon>
        <taxon>Pseudomonadaceae</taxon>
        <taxon>Pseudomonas</taxon>
    </lineage>
</organism>
<dbReference type="EMBL" id="CP070506">
    <property type="protein sequence ID" value="QSB42017.1"/>
    <property type="molecule type" value="Genomic_DNA"/>
</dbReference>
<reference evidence="2 3" key="1">
    <citation type="submission" date="2021-02" db="EMBL/GenBank/DDBJ databases">
        <title>Genomic and phenotypic characterization of Pseudomonas hygromyciniae, a novel bacterial species discovered from a commercially purchased antibiotic vial.</title>
        <authorList>
            <person name="Turner T.L."/>
            <person name="Mitra S.D."/>
            <person name="Kochan T.J."/>
            <person name="Pincus N.B."/>
            <person name="Lebrun-Corbin M."/>
            <person name="Cheung B."/>
            <person name="Gatesy S.W."/>
            <person name="Afzal T."/>
            <person name="Ozer E.A."/>
            <person name="Hauser A.R."/>
        </authorList>
    </citation>
    <scope>NUCLEOTIDE SEQUENCE [LARGE SCALE GENOMIC DNA]</scope>
    <source>
        <strain evidence="2 3">SDM007</strain>
    </source>
</reference>
<evidence type="ECO:0000313" key="3">
    <source>
        <dbReference type="Proteomes" id="UP000663249"/>
    </source>
</evidence>
<feature type="domain" description="DUF8038" evidence="1">
    <location>
        <begin position="24"/>
        <end position="180"/>
    </location>
</feature>
<dbReference type="Proteomes" id="UP000663249">
    <property type="component" value="Chromosome"/>
</dbReference>
<protein>
    <recommendedName>
        <fullName evidence="1">DUF8038 domain-containing protein</fullName>
    </recommendedName>
</protein>
<proteinExistence type="predicted"/>
<name>A0ABX7K2Y8_9PSED</name>
<accession>A0ABX7K2Y8</accession>
<evidence type="ECO:0000259" key="1">
    <source>
        <dbReference type="Pfam" id="PF26124"/>
    </source>
</evidence>
<gene>
    <name evidence="2" type="ORF">JTY93_12110</name>
</gene>